<dbReference type="AlphaFoldDB" id="A0A101J8Y7"/>
<evidence type="ECO:0000313" key="1">
    <source>
        <dbReference type="EMBL" id="KUL22384.1"/>
    </source>
</evidence>
<dbReference type="Proteomes" id="UP000053244">
    <property type="component" value="Unassembled WGS sequence"/>
</dbReference>
<organism evidence="1 2">
    <name type="scientific">Actinoplanes awajinensis subsp. mycoplanecinus</name>
    <dbReference type="NCBI Taxonomy" id="135947"/>
    <lineage>
        <taxon>Bacteria</taxon>
        <taxon>Bacillati</taxon>
        <taxon>Actinomycetota</taxon>
        <taxon>Actinomycetes</taxon>
        <taxon>Micromonosporales</taxon>
        <taxon>Micromonosporaceae</taxon>
        <taxon>Actinoplanes</taxon>
    </lineage>
</organism>
<gene>
    <name evidence="1" type="ORF">ADL15_48500</name>
</gene>
<sequence>MPRPLRILTLLLGLVLITAAALDLITLQQRADRIRATGVPVSAGVLHPSIPGAGSAHRTATR</sequence>
<evidence type="ECO:0000313" key="2">
    <source>
        <dbReference type="Proteomes" id="UP000053244"/>
    </source>
</evidence>
<proteinExistence type="predicted"/>
<comment type="caution">
    <text evidence="1">The sequence shown here is derived from an EMBL/GenBank/DDBJ whole genome shotgun (WGS) entry which is preliminary data.</text>
</comment>
<dbReference type="RefSeq" id="WP_067707493.1">
    <property type="nucleotide sequence ID" value="NZ_LLZH01000342.1"/>
</dbReference>
<name>A0A101J8Y7_9ACTN</name>
<keyword evidence="2" id="KW-1185">Reference proteome</keyword>
<reference evidence="1 2" key="1">
    <citation type="submission" date="2015-10" db="EMBL/GenBank/DDBJ databases">
        <authorList>
            <person name="Gilbert D.G."/>
        </authorList>
    </citation>
    <scope>NUCLEOTIDE SEQUENCE [LARGE SCALE GENOMIC DNA]</scope>
    <source>
        <strain evidence="1 2">NRRL B-16712</strain>
    </source>
</reference>
<protein>
    <submittedName>
        <fullName evidence="1">Uncharacterized protein</fullName>
    </submittedName>
</protein>
<accession>A0A101J8Y7</accession>
<dbReference type="EMBL" id="LLZH01000342">
    <property type="protein sequence ID" value="KUL22384.1"/>
    <property type="molecule type" value="Genomic_DNA"/>
</dbReference>